<dbReference type="AlphaFoldDB" id="A0A0T5PAI1"/>
<feature type="transmembrane region" description="Helical" evidence="5">
    <location>
        <begin position="187"/>
        <end position="209"/>
    </location>
</feature>
<dbReference type="KEGG" id="rid:RIdsm_02821"/>
<evidence type="ECO:0000256" key="4">
    <source>
        <dbReference type="ARBA" id="ARBA00023136"/>
    </source>
</evidence>
<evidence type="ECO:0000256" key="3">
    <source>
        <dbReference type="ARBA" id="ARBA00022989"/>
    </source>
</evidence>
<dbReference type="Proteomes" id="UP000051401">
    <property type="component" value="Unassembled WGS sequence"/>
</dbReference>
<name>A0A0T5PAI1_9RHOB</name>
<dbReference type="Proteomes" id="UP000325785">
    <property type="component" value="Chromosome"/>
</dbReference>
<sequence>MDWQAHRREAHKLGRTQEYLKQLVYGGNDGIVTTFAIVAGFAGAAADGVAQIGGLAVLVFGLANLFADAVSMGLGEFLSLRSQHDLYRARRNSELHEIKRNPDQERMELFEILRQRGLPAGEADTAAGILSRHPEIMADLMMTYEFGMTDPAEESPLLNGLSTFLAFVAFGSIPLAPYFLLPPDDRTFLLSVAATALALTSLGLLRWSATGERLFRSVGETILVGSICAMVAFVVGWIVGG</sequence>
<protein>
    <submittedName>
        <fullName evidence="6">GMP synthase</fullName>
    </submittedName>
    <submittedName>
        <fullName evidence="7">VIT family protein</fullName>
    </submittedName>
</protein>
<comment type="subcellular location">
    <subcellularLocation>
        <location evidence="1">Endomembrane system</location>
        <topology evidence="1">Multi-pass membrane protein</topology>
    </subcellularLocation>
</comment>
<evidence type="ECO:0000313" key="6">
    <source>
        <dbReference type="EMBL" id="KRS18163.1"/>
    </source>
</evidence>
<feature type="transmembrane region" description="Helical" evidence="5">
    <location>
        <begin position="52"/>
        <end position="74"/>
    </location>
</feature>
<keyword evidence="8" id="KW-1185">Reference proteome</keyword>
<evidence type="ECO:0000256" key="5">
    <source>
        <dbReference type="SAM" id="Phobius"/>
    </source>
</evidence>
<dbReference type="InterPro" id="IPR008217">
    <property type="entry name" value="Ccc1_fam"/>
</dbReference>
<feature type="transmembrane region" description="Helical" evidence="5">
    <location>
        <begin position="221"/>
        <end position="240"/>
    </location>
</feature>
<evidence type="ECO:0000313" key="7">
    <source>
        <dbReference type="EMBL" id="QEW27012.1"/>
    </source>
</evidence>
<dbReference type="GO" id="GO:0012505">
    <property type="term" value="C:endomembrane system"/>
    <property type="evidence" value="ECO:0007669"/>
    <property type="project" value="UniProtKB-SubCell"/>
</dbReference>
<dbReference type="GO" id="GO:0030026">
    <property type="term" value="P:intracellular manganese ion homeostasis"/>
    <property type="evidence" value="ECO:0007669"/>
    <property type="project" value="InterPro"/>
</dbReference>
<dbReference type="Pfam" id="PF01988">
    <property type="entry name" value="VIT1"/>
    <property type="match status" value="1"/>
</dbReference>
<dbReference type="STRING" id="540747.SAMN04488031_101524"/>
<feature type="transmembrane region" description="Helical" evidence="5">
    <location>
        <begin position="23"/>
        <end position="46"/>
    </location>
</feature>
<accession>A0A0T5PAI1</accession>
<keyword evidence="4 5" id="KW-0472">Membrane</keyword>
<dbReference type="EMBL" id="CP031598">
    <property type="protein sequence ID" value="QEW27012.1"/>
    <property type="molecule type" value="Genomic_DNA"/>
</dbReference>
<dbReference type="RefSeq" id="WP_057815242.1">
    <property type="nucleotide sequence ID" value="NZ_CAXRJZ010000137.1"/>
</dbReference>
<dbReference type="PATRIC" id="fig|540747.5.peg.4467"/>
<dbReference type="GO" id="GO:0005384">
    <property type="term" value="F:manganese ion transmembrane transporter activity"/>
    <property type="evidence" value="ECO:0007669"/>
    <property type="project" value="InterPro"/>
</dbReference>
<proteinExistence type="predicted"/>
<reference evidence="6 8" key="1">
    <citation type="submission" date="2015-04" db="EMBL/GenBank/DDBJ databases">
        <title>The draft genome sequence of Roseovarius indicus B108T.</title>
        <authorList>
            <person name="Li G."/>
            <person name="Lai Q."/>
            <person name="Shao Z."/>
            <person name="Yan P."/>
        </authorList>
    </citation>
    <scope>NUCLEOTIDE SEQUENCE [LARGE SCALE GENOMIC DNA]</scope>
    <source>
        <strain evidence="6 8">B108</strain>
    </source>
</reference>
<evidence type="ECO:0000256" key="1">
    <source>
        <dbReference type="ARBA" id="ARBA00004127"/>
    </source>
</evidence>
<evidence type="ECO:0000313" key="8">
    <source>
        <dbReference type="Proteomes" id="UP000051401"/>
    </source>
</evidence>
<dbReference type="OrthoDB" id="5506246at2"/>
<gene>
    <name evidence="7" type="ORF">RIdsm_02821</name>
    <name evidence="6" type="ORF">XM52_08390</name>
</gene>
<keyword evidence="3 5" id="KW-1133">Transmembrane helix</keyword>
<evidence type="ECO:0000256" key="2">
    <source>
        <dbReference type="ARBA" id="ARBA00022692"/>
    </source>
</evidence>
<dbReference type="EMBL" id="LAXI01000004">
    <property type="protein sequence ID" value="KRS18163.1"/>
    <property type="molecule type" value="Genomic_DNA"/>
</dbReference>
<keyword evidence="2 5" id="KW-0812">Transmembrane</keyword>
<reference evidence="7 9" key="2">
    <citation type="submission" date="2018-08" db="EMBL/GenBank/DDBJ databases">
        <title>Genetic Globetrotter - A new plasmid hitch-hiking vast phylogenetic and geographic distances.</title>
        <authorList>
            <person name="Vollmers J."/>
            <person name="Petersen J."/>
        </authorList>
    </citation>
    <scope>NUCLEOTIDE SEQUENCE [LARGE SCALE GENOMIC DNA]</scope>
    <source>
        <strain evidence="7 9">DSM 26383</strain>
    </source>
</reference>
<dbReference type="PANTHER" id="PTHR31851">
    <property type="entry name" value="FE(2+)/MN(2+) TRANSPORTER PCL1"/>
    <property type="match status" value="1"/>
</dbReference>
<feature type="transmembrane region" description="Helical" evidence="5">
    <location>
        <begin position="157"/>
        <end position="181"/>
    </location>
</feature>
<evidence type="ECO:0000313" key="9">
    <source>
        <dbReference type="Proteomes" id="UP000325785"/>
    </source>
</evidence>
<organism evidence="6 8">
    <name type="scientific">Roseovarius indicus</name>
    <dbReference type="NCBI Taxonomy" id="540747"/>
    <lineage>
        <taxon>Bacteria</taxon>
        <taxon>Pseudomonadati</taxon>
        <taxon>Pseudomonadota</taxon>
        <taxon>Alphaproteobacteria</taxon>
        <taxon>Rhodobacterales</taxon>
        <taxon>Roseobacteraceae</taxon>
        <taxon>Roseovarius</taxon>
    </lineage>
</organism>